<evidence type="ECO:0000313" key="7">
    <source>
        <dbReference type="EMBL" id="KAI6655949.1"/>
    </source>
</evidence>
<evidence type="ECO:0000256" key="3">
    <source>
        <dbReference type="ARBA" id="ARBA00022833"/>
    </source>
</evidence>
<protein>
    <submittedName>
        <fullName evidence="7">TNF receptor-associated factor 4-like isoform X1</fullName>
    </submittedName>
</protein>
<accession>A0AAV7K3X6</accession>
<comment type="caution">
    <text evidence="7">The sequence shown here is derived from an EMBL/GenBank/DDBJ whole genome shotgun (WGS) entry which is preliminary data.</text>
</comment>
<evidence type="ECO:0000256" key="4">
    <source>
        <dbReference type="PROSITE-ProRule" id="PRU00207"/>
    </source>
</evidence>
<proteinExistence type="predicted"/>
<dbReference type="PANTHER" id="PTHR10131:SF94">
    <property type="entry name" value="TNF RECEPTOR-ASSOCIATED FACTOR 4"/>
    <property type="match status" value="1"/>
</dbReference>
<name>A0AAV7K3X6_9METZ</name>
<dbReference type="InterPro" id="IPR001293">
    <property type="entry name" value="Znf_TRAF"/>
</dbReference>
<dbReference type="EMBL" id="JAKMXF010000166">
    <property type="protein sequence ID" value="KAI6655949.1"/>
    <property type="molecule type" value="Genomic_DNA"/>
</dbReference>
<feature type="coiled-coil region" evidence="5">
    <location>
        <begin position="226"/>
        <end position="253"/>
    </location>
</feature>
<feature type="zinc finger region" description="TRAF-type" evidence="4">
    <location>
        <begin position="162"/>
        <end position="212"/>
    </location>
</feature>
<dbReference type="GO" id="GO:0043122">
    <property type="term" value="P:regulation of canonical NF-kappaB signal transduction"/>
    <property type="evidence" value="ECO:0007669"/>
    <property type="project" value="TreeGrafter"/>
</dbReference>
<keyword evidence="2 4" id="KW-0863">Zinc-finger</keyword>
<reference evidence="7 8" key="1">
    <citation type="journal article" date="2023" name="BMC Biol.">
        <title>The compact genome of the sponge Oopsacas minuta (Hexactinellida) is lacking key metazoan core genes.</title>
        <authorList>
            <person name="Santini S."/>
            <person name="Schenkelaars Q."/>
            <person name="Jourda C."/>
            <person name="Duchesne M."/>
            <person name="Belahbib H."/>
            <person name="Rocher C."/>
            <person name="Selva M."/>
            <person name="Riesgo A."/>
            <person name="Vervoort M."/>
            <person name="Leys S.P."/>
            <person name="Kodjabachian L."/>
            <person name="Le Bivic A."/>
            <person name="Borchiellini C."/>
            <person name="Claverie J.M."/>
            <person name="Renard E."/>
        </authorList>
    </citation>
    <scope>NUCLEOTIDE SEQUENCE [LARGE SCALE GENOMIC DNA]</scope>
    <source>
        <strain evidence="7">SPO-2</strain>
    </source>
</reference>
<keyword evidence="5" id="KW-0175">Coiled coil</keyword>
<keyword evidence="1 4" id="KW-0479">Metal-binding</keyword>
<dbReference type="Pfam" id="PF02176">
    <property type="entry name" value="zf-TRAF"/>
    <property type="match status" value="1"/>
</dbReference>
<dbReference type="GO" id="GO:0008270">
    <property type="term" value="F:zinc ion binding"/>
    <property type="evidence" value="ECO:0007669"/>
    <property type="project" value="UniProtKB-KW"/>
</dbReference>
<dbReference type="Proteomes" id="UP001165289">
    <property type="component" value="Unassembled WGS sequence"/>
</dbReference>
<feature type="domain" description="TRAF-type" evidence="6">
    <location>
        <begin position="162"/>
        <end position="212"/>
    </location>
</feature>
<evidence type="ECO:0000256" key="2">
    <source>
        <dbReference type="ARBA" id="ARBA00022771"/>
    </source>
</evidence>
<dbReference type="Gene3D" id="3.30.40.10">
    <property type="entry name" value="Zinc/RING finger domain, C3HC4 (zinc finger)"/>
    <property type="match status" value="2"/>
</dbReference>
<dbReference type="AlphaFoldDB" id="A0AAV7K3X6"/>
<organism evidence="7 8">
    <name type="scientific">Oopsacas minuta</name>
    <dbReference type="NCBI Taxonomy" id="111878"/>
    <lineage>
        <taxon>Eukaryota</taxon>
        <taxon>Metazoa</taxon>
        <taxon>Porifera</taxon>
        <taxon>Hexactinellida</taxon>
        <taxon>Hexasterophora</taxon>
        <taxon>Lyssacinosida</taxon>
        <taxon>Leucopsacidae</taxon>
        <taxon>Oopsacas</taxon>
    </lineage>
</organism>
<evidence type="ECO:0000256" key="5">
    <source>
        <dbReference type="SAM" id="Coils"/>
    </source>
</evidence>
<evidence type="ECO:0000259" key="6">
    <source>
        <dbReference type="PROSITE" id="PS50145"/>
    </source>
</evidence>
<dbReference type="PANTHER" id="PTHR10131">
    <property type="entry name" value="TNF RECEPTOR ASSOCIATED FACTOR"/>
    <property type="match status" value="1"/>
</dbReference>
<evidence type="ECO:0000256" key="1">
    <source>
        <dbReference type="ARBA" id="ARBA00022723"/>
    </source>
</evidence>
<keyword evidence="3 4" id="KW-0862">Zinc</keyword>
<dbReference type="InterPro" id="IPR013083">
    <property type="entry name" value="Znf_RING/FYVE/PHD"/>
</dbReference>
<gene>
    <name evidence="7" type="ORF">LOD99_1683</name>
</gene>
<keyword evidence="7" id="KW-0675">Receptor</keyword>
<keyword evidence="8" id="KW-1185">Reference proteome</keyword>
<feature type="domain" description="TRAF-type" evidence="6">
    <location>
        <begin position="107"/>
        <end position="152"/>
    </location>
</feature>
<feature type="zinc finger region" description="TRAF-type" evidence="4">
    <location>
        <begin position="107"/>
        <end position="152"/>
    </location>
</feature>
<dbReference type="SUPFAM" id="SSF49599">
    <property type="entry name" value="TRAF domain-like"/>
    <property type="match status" value="2"/>
</dbReference>
<evidence type="ECO:0000313" key="8">
    <source>
        <dbReference type="Proteomes" id="UP001165289"/>
    </source>
</evidence>
<sequence length="437" mass="49976">MTSSQSHPQSLLCIEKDGNSLGYKPDLLKEEIPSFLRTLVICSKCEGLTRGACGIGSPQTFVCLVCAEGNPYNVLITNREIVSSLIIFCPLKSRGCDWEDVISSAEAHLDTCEYFHKECHLSCGAVIKRIHMNTHITQQCTNRILECEFCTESHRAGGLTLHLEVCTNFPLQCVNKCGETILRQDMQSHIEDMCSNTLLECDYKKYGCCERVYRNHLDTHNNDNRLLHMEMKLESLQNKILQTNNENSILKEEINSKTTQIEKIQTTFDLIAKDNQRLRQIVEPSLETEVKFEGACLKYDKTIKSASKFNFMVDQINDVINNRNVFVYLNEEGNELTLNNLIHKISIFCRCLKNKKSPNIELTCEINLSSRQTYTFYSGIVLMNQIHQTTQYIYKNSHVLKGTVNICKLASIPWDLIGKPGICVKDSILIEFFYHIK</sequence>
<dbReference type="PROSITE" id="PS50145">
    <property type="entry name" value="ZF_TRAF"/>
    <property type="match status" value="2"/>
</dbReference>